<accession>A0A383E0A5</accession>
<proteinExistence type="predicted"/>
<organism evidence="1">
    <name type="scientific">marine metagenome</name>
    <dbReference type="NCBI Taxonomy" id="408172"/>
    <lineage>
        <taxon>unclassified sequences</taxon>
        <taxon>metagenomes</taxon>
        <taxon>ecological metagenomes</taxon>
    </lineage>
</organism>
<feature type="non-terminal residue" evidence="1">
    <location>
        <position position="1"/>
    </location>
</feature>
<sequence>NGWSLDENKKELDSIYLIVNGEPFLKYEHFYPRSDISKKLAIDKNTNQGWTISFLSGYLKDDCQKITLVGVKDDRKIEFENEIQLCKN</sequence>
<protein>
    <submittedName>
        <fullName evidence="1">Uncharacterized protein</fullName>
    </submittedName>
</protein>
<reference evidence="1" key="1">
    <citation type="submission" date="2018-05" db="EMBL/GenBank/DDBJ databases">
        <authorList>
            <person name="Lanie J.A."/>
            <person name="Ng W.-L."/>
            <person name="Kazmierczak K.M."/>
            <person name="Andrzejewski T.M."/>
            <person name="Davidsen T.M."/>
            <person name="Wayne K.J."/>
            <person name="Tettelin H."/>
            <person name="Glass J.I."/>
            <person name="Rusch D."/>
            <person name="Podicherti R."/>
            <person name="Tsui H.-C.T."/>
            <person name="Winkler M.E."/>
        </authorList>
    </citation>
    <scope>NUCLEOTIDE SEQUENCE</scope>
</reference>
<name>A0A383E0A5_9ZZZZ</name>
<evidence type="ECO:0000313" key="1">
    <source>
        <dbReference type="EMBL" id="SVE49913.1"/>
    </source>
</evidence>
<dbReference type="AlphaFoldDB" id="A0A383E0A5"/>
<gene>
    <name evidence="1" type="ORF">METZ01_LOCUS502767</name>
</gene>
<dbReference type="EMBL" id="UINC01221536">
    <property type="protein sequence ID" value="SVE49913.1"/>
    <property type="molecule type" value="Genomic_DNA"/>
</dbReference>